<dbReference type="RefSeq" id="WP_149301716.1">
    <property type="nucleotide sequence ID" value="NZ_VTWH01000006.1"/>
</dbReference>
<dbReference type="EMBL" id="VTWH01000006">
    <property type="protein sequence ID" value="KAA0968199.1"/>
    <property type="molecule type" value="Genomic_DNA"/>
</dbReference>
<dbReference type="AlphaFoldDB" id="A0A5B0DSU6"/>
<proteinExistence type="predicted"/>
<accession>A0A5B0DSU6</accession>
<evidence type="ECO:0000313" key="1">
    <source>
        <dbReference type="EMBL" id="KAA0968199.1"/>
    </source>
</evidence>
<dbReference type="Proteomes" id="UP000324738">
    <property type="component" value="Unassembled WGS sequence"/>
</dbReference>
<organism evidence="1 2">
    <name type="scientific">Aureimonas fodinaquatilis</name>
    <dbReference type="NCBI Taxonomy" id="2565783"/>
    <lineage>
        <taxon>Bacteria</taxon>
        <taxon>Pseudomonadati</taxon>
        <taxon>Pseudomonadota</taxon>
        <taxon>Alphaproteobacteria</taxon>
        <taxon>Hyphomicrobiales</taxon>
        <taxon>Aurantimonadaceae</taxon>
        <taxon>Aureimonas</taxon>
    </lineage>
</organism>
<comment type="caution">
    <text evidence="1">The sequence shown here is derived from an EMBL/GenBank/DDBJ whole genome shotgun (WGS) entry which is preliminary data.</text>
</comment>
<gene>
    <name evidence="1" type="ORF">FPY71_17905</name>
</gene>
<sequence length="85" mass="9818">MRLTSDLIKVDFCDRPAICEESIARDMIKFGFVFSGAEIWSAASVAFQQVLPCSKTDGNFREERQRKNLNSTVYQKEMVRHAGWR</sequence>
<evidence type="ECO:0000313" key="2">
    <source>
        <dbReference type="Proteomes" id="UP000324738"/>
    </source>
</evidence>
<protein>
    <submittedName>
        <fullName evidence="1">Uncharacterized protein</fullName>
    </submittedName>
</protein>
<reference evidence="1 2" key="1">
    <citation type="submission" date="2019-08" db="EMBL/GenBank/DDBJ databases">
        <title>Aureimonas fodiniaquatilis sp. nov., isolated from a coal mine wastewater.</title>
        <authorList>
            <person name="Kim W."/>
        </authorList>
    </citation>
    <scope>NUCLEOTIDE SEQUENCE [LARGE SCALE GENOMIC DNA]</scope>
    <source>
        <strain evidence="1 2">CAU 1482</strain>
    </source>
</reference>
<name>A0A5B0DSU6_9HYPH</name>
<keyword evidence="2" id="KW-1185">Reference proteome</keyword>